<sequence>MAISSRQSSSIDLGSRRTKLLSGICAASILFIAPGALAQDAEADLSVRTPLDEIIVTARRRAESLQDIPVAVSVFGADRISELQADDISGIQYSTPNLYFDEGDASNAVVYLRGIGQNDSLAFADPGVGVYVDDVFIARSQGAFLELFDVERVEVLRGPQGTLYGRNTIGGAVKFVSSPPPDEFTAYLEAGAGNYDFQTLKGSIGGPLAEDQLRGKIAFAASKRDGYNTNSVTGQNDGDINSLSGRASLLFTPNDDWEFSVSVDGKQERPDSSRSPSRLTPISVASATAPTGILTLPASTDEYAVDTNANGLSDLTAWGLSVTSRWQASDAVSLESITAYREMDFDLNLDTDGSPFPVLDILLQQEQNQFSQELRATFDDGGPLTVTGGLYYFHDEDVSFSGVDNGAATIFGFPVTLFGFASSSLAETDQVTDSYAVFADATYAISDRLDVSAGLRYTQEEKTSQRVFENFFDPSVSVIDATPAFLAGLGVPGTQINGEEDFNALTPKVSVSYKATDDALVYASASRGFKSGGFDGRANNDFSFQAFEPEFVWSYEAGLKTSWLDGALIANMAAFYNDYTDLQVTSFGADPVTGVFVSQFTNAAAAKIKGFELEVLAQPTDRLTLSGTLGYLDADYDEFNILVGGVATDVSDRPLVNAPKWNGSVSATYEQPISSSMKAVFHADAGYRAKRAIEITASPELNQGGHEMVNAFAAIKMNDARWEFRAGVKNATDATIRVQGFNLSEFPGVQTGFYAAPRTYDFRVIYKY</sequence>
<organism evidence="17 18">
    <name type="scientific">Algimonas arctica</name>
    <dbReference type="NCBI Taxonomy" id="1479486"/>
    <lineage>
        <taxon>Bacteria</taxon>
        <taxon>Pseudomonadati</taxon>
        <taxon>Pseudomonadota</taxon>
        <taxon>Alphaproteobacteria</taxon>
        <taxon>Maricaulales</taxon>
        <taxon>Robiginitomaculaceae</taxon>
        <taxon>Algimonas</taxon>
    </lineage>
</organism>
<dbReference type="GO" id="GO:0009279">
    <property type="term" value="C:cell outer membrane"/>
    <property type="evidence" value="ECO:0007669"/>
    <property type="project" value="UniProtKB-SubCell"/>
</dbReference>
<keyword evidence="8 12" id="KW-0798">TonB box</keyword>
<evidence type="ECO:0000256" key="1">
    <source>
        <dbReference type="ARBA" id="ARBA00004571"/>
    </source>
</evidence>
<feature type="region of interest" description="Disordered" evidence="13">
    <location>
        <begin position="262"/>
        <end position="281"/>
    </location>
</feature>
<keyword evidence="2 11" id="KW-0813">Transport</keyword>
<dbReference type="AlphaFoldDB" id="A0A8J3CRH7"/>
<dbReference type="PANTHER" id="PTHR32552:SF81">
    <property type="entry name" value="TONB-DEPENDENT OUTER MEMBRANE RECEPTOR"/>
    <property type="match status" value="1"/>
</dbReference>
<feature type="signal peptide" evidence="14">
    <location>
        <begin position="1"/>
        <end position="38"/>
    </location>
</feature>
<dbReference type="GO" id="GO:0006826">
    <property type="term" value="P:iron ion transport"/>
    <property type="evidence" value="ECO:0007669"/>
    <property type="project" value="UniProtKB-KW"/>
</dbReference>
<reference evidence="17" key="2">
    <citation type="submission" date="2020-09" db="EMBL/GenBank/DDBJ databases">
        <authorList>
            <person name="Sun Q."/>
            <person name="Kim S."/>
        </authorList>
    </citation>
    <scope>NUCLEOTIDE SEQUENCE</scope>
    <source>
        <strain evidence="17">KCTC 32513</strain>
    </source>
</reference>
<keyword evidence="14" id="KW-0732">Signal</keyword>
<name>A0A8J3CRH7_9PROT</name>
<accession>A0A8J3CRH7</accession>
<evidence type="ECO:0000256" key="11">
    <source>
        <dbReference type="PROSITE-ProRule" id="PRU01360"/>
    </source>
</evidence>
<keyword evidence="3 11" id="KW-1134">Transmembrane beta strand</keyword>
<keyword evidence="10 11" id="KW-0998">Cell outer membrane</keyword>
<dbReference type="InterPro" id="IPR012910">
    <property type="entry name" value="Plug_dom"/>
</dbReference>
<comment type="subcellular location">
    <subcellularLocation>
        <location evidence="1 11">Cell outer membrane</location>
        <topology evidence="1 11">Multi-pass membrane protein</topology>
    </subcellularLocation>
</comment>
<evidence type="ECO:0000256" key="6">
    <source>
        <dbReference type="ARBA" id="ARBA00023004"/>
    </source>
</evidence>
<dbReference type="Gene3D" id="2.40.170.20">
    <property type="entry name" value="TonB-dependent receptor, beta-barrel domain"/>
    <property type="match status" value="1"/>
</dbReference>
<protein>
    <submittedName>
        <fullName evidence="17">TonB-dependent receptor</fullName>
    </submittedName>
</protein>
<evidence type="ECO:0000256" key="3">
    <source>
        <dbReference type="ARBA" id="ARBA00022452"/>
    </source>
</evidence>
<dbReference type="InterPro" id="IPR036942">
    <property type="entry name" value="Beta-barrel_TonB_sf"/>
</dbReference>
<dbReference type="Proteomes" id="UP000634004">
    <property type="component" value="Unassembled WGS sequence"/>
</dbReference>
<evidence type="ECO:0000256" key="9">
    <source>
        <dbReference type="ARBA" id="ARBA00023136"/>
    </source>
</evidence>
<dbReference type="InterPro" id="IPR000531">
    <property type="entry name" value="Beta-barrel_TonB"/>
</dbReference>
<comment type="caution">
    <text evidence="17">The sequence shown here is derived from an EMBL/GenBank/DDBJ whole genome shotgun (WGS) entry which is preliminary data.</text>
</comment>
<feature type="chain" id="PRO_5035278287" evidence="14">
    <location>
        <begin position="39"/>
        <end position="768"/>
    </location>
</feature>
<evidence type="ECO:0000259" key="15">
    <source>
        <dbReference type="Pfam" id="PF00593"/>
    </source>
</evidence>
<gene>
    <name evidence="17" type="ORF">GCM10009069_11580</name>
</gene>
<feature type="domain" description="TonB-dependent receptor-like beta-barrel" evidence="15">
    <location>
        <begin position="306"/>
        <end position="730"/>
    </location>
</feature>
<evidence type="ECO:0000256" key="8">
    <source>
        <dbReference type="ARBA" id="ARBA00023077"/>
    </source>
</evidence>
<dbReference type="Pfam" id="PF07715">
    <property type="entry name" value="Plug"/>
    <property type="match status" value="1"/>
</dbReference>
<feature type="domain" description="TonB-dependent receptor plug" evidence="16">
    <location>
        <begin position="65"/>
        <end position="172"/>
    </location>
</feature>
<evidence type="ECO:0000259" key="16">
    <source>
        <dbReference type="Pfam" id="PF07715"/>
    </source>
</evidence>
<proteinExistence type="inferred from homology"/>
<keyword evidence="18" id="KW-1185">Reference proteome</keyword>
<comment type="similarity">
    <text evidence="11 12">Belongs to the TonB-dependent receptor family.</text>
</comment>
<evidence type="ECO:0000256" key="10">
    <source>
        <dbReference type="ARBA" id="ARBA00023237"/>
    </source>
</evidence>
<evidence type="ECO:0000256" key="4">
    <source>
        <dbReference type="ARBA" id="ARBA00022496"/>
    </source>
</evidence>
<evidence type="ECO:0000256" key="12">
    <source>
        <dbReference type="RuleBase" id="RU003357"/>
    </source>
</evidence>
<dbReference type="PROSITE" id="PS52016">
    <property type="entry name" value="TONB_DEPENDENT_REC_3"/>
    <property type="match status" value="1"/>
</dbReference>
<evidence type="ECO:0000256" key="14">
    <source>
        <dbReference type="SAM" id="SignalP"/>
    </source>
</evidence>
<dbReference type="SUPFAM" id="SSF56935">
    <property type="entry name" value="Porins"/>
    <property type="match status" value="1"/>
</dbReference>
<evidence type="ECO:0000313" key="18">
    <source>
        <dbReference type="Proteomes" id="UP000634004"/>
    </source>
</evidence>
<keyword evidence="5 11" id="KW-0812">Transmembrane</keyword>
<evidence type="ECO:0000256" key="13">
    <source>
        <dbReference type="SAM" id="MobiDB-lite"/>
    </source>
</evidence>
<evidence type="ECO:0000256" key="7">
    <source>
        <dbReference type="ARBA" id="ARBA00023065"/>
    </source>
</evidence>
<dbReference type="Pfam" id="PF00593">
    <property type="entry name" value="TonB_dep_Rec_b-barrel"/>
    <property type="match status" value="1"/>
</dbReference>
<dbReference type="PANTHER" id="PTHR32552">
    <property type="entry name" value="FERRICHROME IRON RECEPTOR-RELATED"/>
    <property type="match status" value="1"/>
</dbReference>
<reference evidence="17" key="1">
    <citation type="journal article" date="2014" name="Int. J. Syst. Evol. Microbiol.">
        <title>Complete genome sequence of Corynebacterium casei LMG S-19264T (=DSM 44701T), isolated from a smear-ripened cheese.</title>
        <authorList>
            <consortium name="US DOE Joint Genome Institute (JGI-PGF)"/>
            <person name="Walter F."/>
            <person name="Albersmeier A."/>
            <person name="Kalinowski J."/>
            <person name="Ruckert C."/>
        </authorList>
    </citation>
    <scope>NUCLEOTIDE SEQUENCE</scope>
    <source>
        <strain evidence="17">KCTC 32513</strain>
    </source>
</reference>
<keyword evidence="7" id="KW-0406">Ion transport</keyword>
<keyword evidence="6" id="KW-0408">Iron</keyword>
<keyword evidence="17" id="KW-0675">Receptor</keyword>
<dbReference type="EMBL" id="BMZH01000003">
    <property type="protein sequence ID" value="GHA90091.1"/>
    <property type="molecule type" value="Genomic_DNA"/>
</dbReference>
<keyword evidence="4" id="KW-0410">Iron transport</keyword>
<evidence type="ECO:0000256" key="2">
    <source>
        <dbReference type="ARBA" id="ARBA00022448"/>
    </source>
</evidence>
<evidence type="ECO:0000313" key="17">
    <source>
        <dbReference type="EMBL" id="GHA90091.1"/>
    </source>
</evidence>
<dbReference type="RefSeq" id="WP_189496346.1">
    <property type="nucleotide sequence ID" value="NZ_BMZH01000003.1"/>
</dbReference>
<dbReference type="InterPro" id="IPR039426">
    <property type="entry name" value="TonB-dep_rcpt-like"/>
</dbReference>
<evidence type="ECO:0000256" key="5">
    <source>
        <dbReference type="ARBA" id="ARBA00022692"/>
    </source>
</evidence>
<keyword evidence="9 11" id="KW-0472">Membrane</keyword>
<dbReference type="CDD" id="cd01347">
    <property type="entry name" value="ligand_gated_channel"/>
    <property type="match status" value="1"/>
</dbReference>